<accession>A0A7X5X7G9</accession>
<dbReference type="AlphaFoldDB" id="A0A7X5X7G9"/>
<name>A0A7X5X7G9_STRMQ</name>
<gene>
    <name evidence="1" type="ORF">SMALB_6106</name>
</gene>
<protein>
    <submittedName>
        <fullName evidence="1">Uncharacterized protein</fullName>
    </submittedName>
</protein>
<proteinExistence type="predicted"/>
<evidence type="ECO:0000313" key="1">
    <source>
        <dbReference type="EMBL" id="NIY68028.1"/>
    </source>
</evidence>
<organism evidence="1 2">
    <name type="scientific">Streptomyces malaysiensis</name>
    <dbReference type="NCBI Taxonomy" id="92644"/>
    <lineage>
        <taxon>Bacteria</taxon>
        <taxon>Bacillati</taxon>
        <taxon>Actinomycetota</taxon>
        <taxon>Actinomycetes</taxon>
        <taxon>Kitasatosporales</taxon>
        <taxon>Streptomycetaceae</taxon>
        <taxon>Streptomyces</taxon>
        <taxon>Streptomyces violaceusniger group</taxon>
    </lineage>
</organism>
<comment type="caution">
    <text evidence="1">The sequence shown here is derived from an EMBL/GenBank/DDBJ whole genome shotgun (WGS) entry which is preliminary data.</text>
</comment>
<evidence type="ECO:0000313" key="2">
    <source>
        <dbReference type="Proteomes" id="UP000536624"/>
    </source>
</evidence>
<reference evidence="1 2" key="1">
    <citation type="submission" date="2020-02" db="EMBL/GenBank/DDBJ databases">
        <title>Streptomyces malaysiensis DSM14702 (JHCC583434, PFL_A843) Genome sequencing and assembly.</title>
        <authorList>
            <person name="Samborskyy M."/>
        </authorList>
    </citation>
    <scope>NUCLEOTIDE SEQUENCE [LARGE SCALE GENOMIC DNA]</scope>
    <source>
        <strain evidence="1 2">DSM 14702</strain>
    </source>
</reference>
<dbReference type="Proteomes" id="UP000536624">
    <property type="component" value="Unassembled WGS sequence"/>
</dbReference>
<dbReference type="EMBL" id="JAALLH010000001">
    <property type="protein sequence ID" value="NIY68028.1"/>
    <property type="molecule type" value="Genomic_DNA"/>
</dbReference>
<sequence>MNKLRDRVAEAVQSRGYTDHKGSQYIDLPFPIPVSDHEYIRIKRERRVSIVADLEAAERITRARGYEIYRRAFPPVPTLDADELYVLLQEGELTEEDMDQIMVQKESFAFRGLTS</sequence>